<dbReference type="PANTHER" id="PTHR11461:SF211">
    <property type="entry name" value="GH10112P-RELATED"/>
    <property type="match status" value="1"/>
</dbReference>
<accession>A0AAV2BPL9</accession>
<name>A0AAV2BPL9_9ARAC</name>
<evidence type="ECO:0000313" key="11">
    <source>
        <dbReference type="EMBL" id="CAL1297711.1"/>
    </source>
</evidence>
<feature type="domain" description="Serpin" evidence="10">
    <location>
        <begin position="46"/>
        <end position="249"/>
    </location>
</feature>
<evidence type="ECO:0000256" key="5">
    <source>
        <dbReference type="ARBA" id="ARBA00022729"/>
    </source>
</evidence>
<protein>
    <recommendedName>
        <fullName evidence="10">Serpin domain-containing protein</fullName>
    </recommendedName>
</protein>
<dbReference type="Gene3D" id="3.30.497.10">
    <property type="entry name" value="Antithrombin, subunit I, domain 2"/>
    <property type="match status" value="1"/>
</dbReference>
<keyword evidence="6" id="KW-0722">Serine protease inhibitor</keyword>
<evidence type="ECO:0000256" key="9">
    <source>
        <dbReference type="SAM" id="SignalP"/>
    </source>
</evidence>
<keyword evidence="12" id="KW-1185">Reference proteome</keyword>
<keyword evidence="7" id="KW-0325">Glycoprotein</keyword>
<evidence type="ECO:0000256" key="3">
    <source>
        <dbReference type="ARBA" id="ARBA00022525"/>
    </source>
</evidence>
<evidence type="ECO:0000313" key="12">
    <source>
        <dbReference type="Proteomes" id="UP001497382"/>
    </source>
</evidence>
<comment type="caution">
    <text evidence="11">The sequence shown here is derived from an EMBL/GenBank/DDBJ whole genome shotgun (WGS) entry which is preliminary data.</text>
</comment>
<dbReference type="Proteomes" id="UP001497382">
    <property type="component" value="Unassembled WGS sequence"/>
</dbReference>
<evidence type="ECO:0000256" key="8">
    <source>
        <dbReference type="RuleBase" id="RU000411"/>
    </source>
</evidence>
<reference evidence="11 12" key="1">
    <citation type="submission" date="2024-04" db="EMBL/GenBank/DDBJ databases">
        <authorList>
            <person name="Rising A."/>
            <person name="Reimegard J."/>
            <person name="Sonavane S."/>
            <person name="Akerstrom W."/>
            <person name="Nylinder S."/>
            <person name="Hedman E."/>
            <person name="Kallberg Y."/>
        </authorList>
    </citation>
    <scope>NUCLEOTIDE SEQUENCE [LARGE SCALE GENOMIC DNA]</scope>
</reference>
<organism evidence="11 12">
    <name type="scientific">Larinioides sclopetarius</name>
    <dbReference type="NCBI Taxonomy" id="280406"/>
    <lineage>
        <taxon>Eukaryota</taxon>
        <taxon>Metazoa</taxon>
        <taxon>Ecdysozoa</taxon>
        <taxon>Arthropoda</taxon>
        <taxon>Chelicerata</taxon>
        <taxon>Arachnida</taxon>
        <taxon>Araneae</taxon>
        <taxon>Araneomorphae</taxon>
        <taxon>Entelegynae</taxon>
        <taxon>Araneoidea</taxon>
        <taxon>Araneidae</taxon>
        <taxon>Larinioides</taxon>
    </lineage>
</organism>
<sequence length="252" mass="29241">MKSINVFSAIFAFWLSVTSAGGISSREDIYSGNIRKLTFANNDLAFNLYRKFVSGSSENVFFSPLSISTVFGMLFYGTRGNTAEELRQVLGYEGTDLSSDLVHNTFSRYLRDILQHEESLDGNVLNVANAVLVDKLAELPEEYRRNVQELYRASVRDVDFMTESLRIVEEINDYVRENTNGKIDKLFDELDPSTVLVFLNAVYLYAREYGRLNSIRKTQWMELFTTMGWNRKESKRNYWCNYKFKIFDEKAI</sequence>
<comment type="similarity">
    <text evidence="2 8">Belongs to the serpin family.</text>
</comment>
<evidence type="ECO:0000256" key="4">
    <source>
        <dbReference type="ARBA" id="ARBA00022690"/>
    </source>
</evidence>
<comment type="subcellular location">
    <subcellularLocation>
        <location evidence="1">Secreted</location>
    </subcellularLocation>
</comment>
<dbReference type="GO" id="GO:0005615">
    <property type="term" value="C:extracellular space"/>
    <property type="evidence" value="ECO:0007669"/>
    <property type="project" value="InterPro"/>
</dbReference>
<dbReference type="SUPFAM" id="SSF56574">
    <property type="entry name" value="Serpins"/>
    <property type="match status" value="1"/>
</dbReference>
<feature type="signal peptide" evidence="9">
    <location>
        <begin position="1"/>
        <end position="20"/>
    </location>
</feature>
<dbReference type="SMART" id="SM00093">
    <property type="entry name" value="SERPIN"/>
    <property type="match status" value="1"/>
</dbReference>
<dbReference type="EMBL" id="CAXIEN010000438">
    <property type="protein sequence ID" value="CAL1297711.1"/>
    <property type="molecule type" value="Genomic_DNA"/>
</dbReference>
<keyword evidence="4" id="KW-0646">Protease inhibitor</keyword>
<dbReference type="FunFam" id="3.30.497.10:FF:000031">
    <property type="entry name" value="Putative salivary serpin"/>
    <property type="match status" value="1"/>
</dbReference>
<evidence type="ECO:0000259" key="10">
    <source>
        <dbReference type="SMART" id="SM00093"/>
    </source>
</evidence>
<keyword evidence="3" id="KW-0964">Secreted</keyword>
<dbReference type="PANTHER" id="PTHR11461">
    <property type="entry name" value="SERINE PROTEASE INHIBITOR, SERPIN"/>
    <property type="match status" value="1"/>
</dbReference>
<evidence type="ECO:0000256" key="1">
    <source>
        <dbReference type="ARBA" id="ARBA00004613"/>
    </source>
</evidence>
<evidence type="ECO:0000256" key="7">
    <source>
        <dbReference type="ARBA" id="ARBA00023180"/>
    </source>
</evidence>
<dbReference type="GO" id="GO:0004867">
    <property type="term" value="F:serine-type endopeptidase inhibitor activity"/>
    <property type="evidence" value="ECO:0007669"/>
    <property type="project" value="UniProtKB-KW"/>
</dbReference>
<dbReference type="InterPro" id="IPR000215">
    <property type="entry name" value="Serpin_fam"/>
</dbReference>
<proteinExistence type="inferred from homology"/>
<gene>
    <name evidence="11" type="ORF">LARSCL_LOCUS20462</name>
</gene>
<keyword evidence="5 9" id="KW-0732">Signal</keyword>
<dbReference type="AlphaFoldDB" id="A0AAV2BPL9"/>
<evidence type="ECO:0000256" key="6">
    <source>
        <dbReference type="ARBA" id="ARBA00022900"/>
    </source>
</evidence>
<evidence type="ECO:0000256" key="2">
    <source>
        <dbReference type="ARBA" id="ARBA00009500"/>
    </source>
</evidence>
<dbReference type="InterPro" id="IPR036186">
    <property type="entry name" value="Serpin_sf"/>
</dbReference>
<dbReference type="Pfam" id="PF00079">
    <property type="entry name" value="Serpin"/>
    <property type="match status" value="1"/>
</dbReference>
<dbReference type="InterPro" id="IPR023796">
    <property type="entry name" value="Serpin_dom"/>
</dbReference>
<dbReference type="InterPro" id="IPR042178">
    <property type="entry name" value="Serpin_sf_1"/>
</dbReference>
<feature type="chain" id="PRO_5043427212" description="Serpin domain-containing protein" evidence="9">
    <location>
        <begin position="21"/>
        <end position="252"/>
    </location>
</feature>